<dbReference type="EMBL" id="JBHUFV010000068">
    <property type="protein sequence ID" value="MFD1938685.1"/>
    <property type="molecule type" value="Genomic_DNA"/>
</dbReference>
<feature type="transmembrane region" description="Helical" evidence="1">
    <location>
        <begin position="108"/>
        <end position="125"/>
    </location>
</feature>
<name>A0ABW4TC06_9ACTN</name>
<organism evidence="2 3">
    <name type="scientific">Nonomuraea mangrovi</name>
    <dbReference type="NCBI Taxonomy" id="2316207"/>
    <lineage>
        <taxon>Bacteria</taxon>
        <taxon>Bacillati</taxon>
        <taxon>Actinomycetota</taxon>
        <taxon>Actinomycetes</taxon>
        <taxon>Streptosporangiales</taxon>
        <taxon>Streptosporangiaceae</taxon>
        <taxon>Nonomuraea</taxon>
    </lineage>
</organism>
<keyword evidence="3" id="KW-1185">Reference proteome</keyword>
<sequence length="187" mass="19805">MKQPKPRFVAARKPDHLWEITKAGIALVPFIGGVLHYARRADVSLPILQLELAFDAATARTLVKSAVGAFEDAVRADFTLILAYTATLLLACGIAFTQVRSGRGRKATVVAAVLALVVAACDLGENSMLLRGLESLSRGGGDDSAFLWAGVLASAKFVLLVPVVVTAIIGLALAVRRGVRGLREERT</sequence>
<keyword evidence="1" id="KW-1133">Transmembrane helix</keyword>
<proteinExistence type="predicted"/>
<reference evidence="3" key="1">
    <citation type="journal article" date="2019" name="Int. J. Syst. Evol. Microbiol.">
        <title>The Global Catalogue of Microorganisms (GCM) 10K type strain sequencing project: providing services to taxonomists for standard genome sequencing and annotation.</title>
        <authorList>
            <consortium name="The Broad Institute Genomics Platform"/>
            <consortium name="The Broad Institute Genome Sequencing Center for Infectious Disease"/>
            <person name="Wu L."/>
            <person name="Ma J."/>
        </authorList>
    </citation>
    <scope>NUCLEOTIDE SEQUENCE [LARGE SCALE GENOMIC DNA]</scope>
    <source>
        <strain evidence="3">ICMP 6774ER</strain>
    </source>
</reference>
<evidence type="ECO:0000313" key="3">
    <source>
        <dbReference type="Proteomes" id="UP001597368"/>
    </source>
</evidence>
<comment type="caution">
    <text evidence="2">The sequence shown here is derived from an EMBL/GenBank/DDBJ whole genome shotgun (WGS) entry which is preliminary data.</text>
</comment>
<feature type="transmembrane region" description="Helical" evidence="1">
    <location>
        <begin position="78"/>
        <end position="96"/>
    </location>
</feature>
<feature type="transmembrane region" description="Helical" evidence="1">
    <location>
        <begin position="20"/>
        <end position="38"/>
    </location>
</feature>
<accession>A0ABW4TC06</accession>
<keyword evidence="1" id="KW-0812">Transmembrane</keyword>
<dbReference type="Proteomes" id="UP001597368">
    <property type="component" value="Unassembled WGS sequence"/>
</dbReference>
<protein>
    <submittedName>
        <fullName evidence="2">Uncharacterized protein</fullName>
    </submittedName>
</protein>
<evidence type="ECO:0000313" key="2">
    <source>
        <dbReference type="EMBL" id="MFD1938685.1"/>
    </source>
</evidence>
<gene>
    <name evidence="2" type="ORF">ACFSKW_45190</name>
</gene>
<feature type="transmembrane region" description="Helical" evidence="1">
    <location>
        <begin position="145"/>
        <end position="175"/>
    </location>
</feature>
<keyword evidence="1" id="KW-0472">Membrane</keyword>
<dbReference type="RefSeq" id="WP_379580769.1">
    <property type="nucleotide sequence ID" value="NZ_JBHUFV010000068.1"/>
</dbReference>
<evidence type="ECO:0000256" key="1">
    <source>
        <dbReference type="SAM" id="Phobius"/>
    </source>
</evidence>